<evidence type="ECO:0000313" key="11">
    <source>
        <dbReference type="EMBL" id="KAG8581594.1"/>
    </source>
</evidence>
<reference evidence="11" key="1">
    <citation type="thesis" date="2020" institute="ProQuest LLC" country="789 East Eisenhower Parkway, Ann Arbor, MI, USA">
        <title>Comparative Genomics and Chromosome Evolution.</title>
        <authorList>
            <person name="Mudd A.B."/>
        </authorList>
    </citation>
    <scope>NUCLEOTIDE SEQUENCE</scope>
    <source>
        <strain evidence="11">237g6f4</strain>
        <tissue evidence="11">Blood</tissue>
    </source>
</reference>
<dbReference type="GO" id="GO:0006612">
    <property type="term" value="P:protein targeting to membrane"/>
    <property type="evidence" value="ECO:0007669"/>
    <property type="project" value="TreeGrafter"/>
</dbReference>
<comment type="subcellular location">
    <subcellularLocation>
        <location evidence="1">Membrane</location>
        <topology evidence="1">Single-pass membrane protein</topology>
    </subcellularLocation>
</comment>
<feature type="compositionally biased region" description="Polar residues" evidence="8">
    <location>
        <begin position="213"/>
        <end position="230"/>
    </location>
</feature>
<feature type="compositionally biased region" description="Low complexity" evidence="8">
    <location>
        <begin position="197"/>
        <end position="212"/>
    </location>
</feature>
<evidence type="ECO:0000256" key="8">
    <source>
        <dbReference type="SAM" id="MobiDB-lite"/>
    </source>
</evidence>
<keyword evidence="4" id="KW-0863">Zinc-finger</keyword>
<keyword evidence="6 9" id="KW-1133">Transmembrane helix</keyword>
<feature type="transmembrane region" description="Helical" evidence="9">
    <location>
        <begin position="422"/>
        <end position="440"/>
    </location>
</feature>
<evidence type="ECO:0000313" key="12">
    <source>
        <dbReference type="Proteomes" id="UP000824782"/>
    </source>
</evidence>
<feature type="compositionally biased region" description="Basic residues" evidence="8">
    <location>
        <begin position="276"/>
        <end position="287"/>
    </location>
</feature>
<dbReference type="Proteomes" id="UP000824782">
    <property type="component" value="Unassembled WGS sequence"/>
</dbReference>
<evidence type="ECO:0000256" key="3">
    <source>
        <dbReference type="ARBA" id="ARBA00022723"/>
    </source>
</evidence>
<proteinExistence type="predicted"/>
<comment type="caution">
    <text evidence="11">The sequence shown here is derived from an EMBL/GenBank/DDBJ whole genome shotgun (WGS) entry which is preliminary data.</text>
</comment>
<feature type="region of interest" description="Disordered" evidence="8">
    <location>
        <begin position="168"/>
        <end position="235"/>
    </location>
</feature>
<feature type="domain" description="3CxxC-type" evidence="10">
    <location>
        <begin position="41"/>
        <end position="153"/>
    </location>
</feature>
<dbReference type="PANTHER" id="PTHR14402">
    <property type="entry name" value="RECEPTOR TRANSPORTING PROTEIN"/>
    <property type="match status" value="1"/>
</dbReference>
<dbReference type="AlphaFoldDB" id="A0AAV7CAD5"/>
<evidence type="ECO:0000259" key="10">
    <source>
        <dbReference type="SMART" id="SM01328"/>
    </source>
</evidence>
<evidence type="ECO:0000256" key="5">
    <source>
        <dbReference type="ARBA" id="ARBA00022833"/>
    </source>
</evidence>
<dbReference type="SMART" id="SM01328">
    <property type="entry name" value="zf-3CxxC"/>
    <property type="match status" value="1"/>
</dbReference>
<keyword evidence="7 9" id="KW-0472">Membrane</keyword>
<feature type="region of interest" description="Disordered" evidence="8">
    <location>
        <begin position="251"/>
        <end position="319"/>
    </location>
</feature>
<feature type="compositionally biased region" description="Polar residues" evidence="8">
    <location>
        <begin position="304"/>
        <end position="315"/>
    </location>
</feature>
<dbReference type="GO" id="GO:0031849">
    <property type="term" value="F:olfactory receptor binding"/>
    <property type="evidence" value="ECO:0007669"/>
    <property type="project" value="TreeGrafter"/>
</dbReference>
<dbReference type="GO" id="GO:0008270">
    <property type="term" value="F:zinc ion binding"/>
    <property type="evidence" value="ECO:0007669"/>
    <property type="project" value="UniProtKB-KW"/>
</dbReference>
<dbReference type="InterPro" id="IPR026096">
    <property type="entry name" value="R-trans_p"/>
</dbReference>
<gene>
    <name evidence="11" type="ORF">GDO81_007731</name>
</gene>
<accession>A0AAV7CAD5</accession>
<keyword evidence="12" id="KW-1185">Reference proteome</keyword>
<dbReference type="Pfam" id="PF13695">
    <property type="entry name" value="Zn_ribbon_3CxxC"/>
    <property type="match status" value="1"/>
</dbReference>
<feature type="compositionally biased region" description="Low complexity" evidence="8">
    <location>
        <begin position="288"/>
        <end position="303"/>
    </location>
</feature>
<sequence>MDIWEDEFYLEIEEREVPGDWEFYEEEDLSVEERGLKYTQRTYGRFRCSGCRRTWYSAEVHILFLISLNKALQEGTMKMRIFRQECKKCNFPKLENPEISQENITRIIKNVVNRILQVFYGEKKAQQDLRPEIYSNDMEGPHESEHCEACKFMICKWQIVASENQSAVKNFPAQTRAAPEPNKQKKSKNRKSKGKKSSYGSTSTGSNQQSSYNCQPTTTYSDYKTYPNSEPDSEHLGYTEYVSACTNSVPAQSKVETKTHNSTAQTKAAPQQNNQKKSKNRKSKGKKSSYGSTSTGSYQKSSYNCEPTTTYSDYPSSERDSEYLGYTEYVSASTYPVPAQSKVETKTQKKKKRQSKKSSHVSTYTASYPLSSSYCQPTTNYSYYEYPCSESDYEYLDYEKYAAYPETYTASSLSRKKEASSFPVLASLVAGLAALTLWYLKK</sequence>
<evidence type="ECO:0000256" key="6">
    <source>
        <dbReference type="ARBA" id="ARBA00022989"/>
    </source>
</evidence>
<name>A0AAV7CAD5_ENGPU</name>
<dbReference type="GO" id="GO:0001580">
    <property type="term" value="P:detection of chemical stimulus involved in sensory perception of bitter taste"/>
    <property type="evidence" value="ECO:0007669"/>
    <property type="project" value="TreeGrafter"/>
</dbReference>
<keyword evidence="2 9" id="KW-0812">Transmembrane</keyword>
<evidence type="ECO:0000256" key="1">
    <source>
        <dbReference type="ARBA" id="ARBA00004167"/>
    </source>
</evidence>
<dbReference type="InterPro" id="IPR027377">
    <property type="entry name" value="ZAR1/RTP1-5-like_Znf-3CxxC"/>
</dbReference>
<organism evidence="11 12">
    <name type="scientific">Engystomops pustulosus</name>
    <name type="common">Tungara frog</name>
    <name type="synonym">Physalaemus pustulosus</name>
    <dbReference type="NCBI Taxonomy" id="76066"/>
    <lineage>
        <taxon>Eukaryota</taxon>
        <taxon>Metazoa</taxon>
        <taxon>Chordata</taxon>
        <taxon>Craniata</taxon>
        <taxon>Vertebrata</taxon>
        <taxon>Euteleostomi</taxon>
        <taxon>Amphibia</taxon>
        <taxon>Batrachia</taxon>
        <taxon>Anura</taxon>
        <taxon>Neobatrachia</taxon>
        <taxon>Hyloidea</taxon>
        <taxon>Leptodactylidae</taxon>
        <taxon>Leiuperinae</taxon>
        <taxon>Engystomops</taxon>
    </lineage>
</organism>
<evidence type="ECO:0000256" key="4">
    <source>
        <dbReference type="ARBA" id="ARBA00022771"/>
    </source>
</evidence>
<keyword evidence="3" id="KW-0479">Metal-binding</keyword>
<feature type="compositionally biased region" description="Basic residues" evidence="8">
    <location>
        <begin position="348"/>
        <end position="359"/>
    </location>
</feature>
<dbReference type="EMBL" id="WNYA01000003">
    <property type="protein sequence ID" value="KAG8581594.1"/>
    <property type="molecule type" value="Genomic_DNA"/>
</dbReference>
<evidence type="ECO:0000256" key="9">
    <source>
        <dbReference type="SAM" id="Phobius"/>
    </source>
</evidence>
<dbReference type="GO" id="GO:0016020">
    <property type="term" value="C:membrane"/>
    <property type="evidence" value="ECO:0007669"/>
    <property type="project" value="UniProtKB-SubCell"/>
</dbReference>
<keyword evidence="5" id="KW-0862">Zinc</keyword>
<dbReference type="PANTHER" id="PTHR14402:SF8">
    <property type="entry name" value="RECEPTOR-TRANSPORTING PROTEIN 4"/>
    <property type="match status" value="1"/>
</dbReference>
<evidence type="ECO:0000256" key="7">
    <source>
        <dbReference type="ARBA" id="ARBA00023136"/>
    </source>
</evidence>
<evidence type="ECO:0000256" key="2">
    <source>
        <dbReference type="ARBA" id="ARBA00022692"/>
    </source>
</evidence>
<feature type="compositionally biased region" description="Low complexity" evidence="8">
    <location>
        <begin position="264"/>
        <end position="275"/>
    </location>
</feature>
<feature type="region of interest" description="Disordered" evidence="8">
    <location>
        <begin position="339"/>
        <end position="360"/>
    </location>
</feature>
<feature type="compositionally biased region" description="Basic residues" evidence="8">
    <location>
        <begin position="184"/>
        <end position="196"/>
    </location>
</feature>
<protein>
    <recommendedName>
        <fullName evidence="10">3CxxC-type domain-containing protein</fullName>
    </recommendedName>
</protein>
<dbReference type="GO" id="GO:0051205">
    <property type="term" value="P:protein insertion into membrane"/>
    <property type="evidence" value="ECO:0007669"/>
    <property type="project" value="TreeGrafter"/>
</dbReference>